<dbReference type="HOGENOM" id="CLU_2887543_0_0_1"/>
<dbReference type="InParanoid" id="I4YII0"/>
<dbReference type="AlphaFoldDB" id="I4YII0"/>
<dbReference type="EMBL" id="JH668224">
    <property type="protein sequence ID" value="EIM23772.1"/>
    <property type="molecule type" value="Genomic_DNA"/>
</dbReference>
<proteinExistence type="predicted"/>
<reference evidence="1 2" key="1">
    <citation type="journal article" date="2012" name="Fungal Genet. Biol.">
        <title>The genome of the xerotolerant mold Wallemia sebi reveals adaptations to osmotic stress and suggests cryptic sexual reproduction.</title>
        <authorList>
            <person name="Padamsee M."/>
            <person name="Kumar T.K.A."/>
            <person name="Riley R."/>
            <person name="Binder M."/>
            <person name="Boyd A."/>
            <person name="Calvo A.M."/>
            <person name="Furukawa K."/>
            <person name="Hesse C."/>
            <person name="Hohmann S."/>
            <person name="James T.Y."/>
            <person name="LaButti K."/>
            <person name="Lapidus A."/>
            <person name="Lindquist E."/>
            <person name="Lucas S."/>
            <person name="Miller K."/>
            <person name="Shantappa S."/>
            <person name="Grigoriev I.V."/>
            <person name="Hibbett D.S."/>
            <person name="McLaughlin D.J."/>
            <person name="Spatafora J.W."/>
            <person name="Aime M.C."/>
        </authorList>
    </citation>
    <scope>NUCLEOTIDE SEQUENCE [LARGE SCALE GENOMIC DNA]</scope>
    <source>
        <strain evidence="2">ATCC MYA-4683 / CBS 633.66</strain>
    </source>
</reference>
<evidence type="ECO:0000313" key="1">
    <source>
        <dbReference type="EMBL" id="EIM23772.1"/>
    </source>
</evidence>
<organism evidence="1 2">
    <name type="scientific">Wallemia mellicola (strain ATCC MYA-4683 / CBS 633.66)</name>
    <name type="common">Wallemia sebi (CBS 633.66)</name>
    <dbReference type="NCBI Taxonomy" id="671144"/>
    <lineage>
        <taxon>Eukaryota</taxon>
        <taxon>Fungi</taxon>
        <taxon>Dikarya</taxon>
        <taxon>Basidiomycota</taxon>
        <taxon>Wallemiomycotina</taxon>
        <taxon>Wallemiomycetes</taxon>
        <taxon>Wallemiales</taxon>
        <taxon>Wallemiaceae</taxon>
        <taxon>Wallemia</taxon>
    </lineage>
</organism>
<dbReference type="GeneID" id="18471271"/>
<gene>
    <name evidence="1" type="ORF">WALSEDRAFT_31260</name>
</gene>
<dbReference type="KEGG" id="wse:WALSEDRAFT_31260"/>
<sequence length="63" mass="7193">MKANLMRFKRYQYSIKHVSIASYLDIICMPCETTVIGCVCIEIENNLELNDAYPHNGSTLNLP</sequence>
<dbReference type="Proteomes" id="UP000005242">
    <property type="component" value="Unassembled WGS sequence"/>
</dbReference>
<evidence type="ECO:0000313" key="2">
    <source>
        <dbReference type="Proteomes" id="UP000005242"/>
    </source>
</evidence>
<protein>
    <submittedName>
        <fullName evidence="1">Uncharacterized protein</fullName>
    </submittedName>
</protein>
<accession>I4YII0</accession>
<dbReference type="RefSeq" id="XP_006956435.1">
    <property type="nucleotide sequence ID" value="XM_006956373.1"/>
</dbReference>
<keyword evidence="2" id="KW-1185">Reference proteome</keyword>
<name>I4YII0_WALMC</name>